<evidence type="ECO:0000313" key="2">
    <source>
        <dbReference type="EMBL" id="ARF11684.1"/>
    </source>
</evidence>
<organism evidence="2">
    <name type="scientific">Klosneuvirus KNV1</name>
    <dbReference type="NCBI Taxonomy" id="1977640"/>
    <lineage>
        <taxon>Viruses</taxon>
        <taxon>Varidnaviria</taxon>
        <taxon>Bamfordvirae</taxon>
        <taxon>Nucleocytoviricota</taxon>
        <taxon>Megaviricetes</taxon>
        <taxon>Imitervirales</taxon>
        <taxon>Mimiviridae</taxon>
        <taxon>Klosneuvirinae</taxon>
        <taxon>Klosneuvirus</taxon>
    </lineage>
</organism>
<accession>A0A1V0SJ62</accession>
<proteinExistence type="predicted"/>
<protein>
    <submittedName>
        <fullName evidence="2">Uncharacterized protein</fullName>
    </submittedName>
</protein>
<sequence>MSKIYLKDLSIKKKRITQQIIDTKGQLRSLEKTLAKLNENEKNFVNNHEKFRQLNAVFDRLTRVCKNYNGADCPCLNEFGICQFDGCTSCQNNIGVDNKKREYMRIGFNNAQLSESEIQFLREYLPLFTNAVFTVWPARNFITNDEKQFLVTNGFTITNFTK</sequence>
<name>A0A1V0SJ62_9VIRU</name>
<dbReference type="EMBL" id="KY684109">
    <property type="protein sequence ID" value="ARF11684.1"/>
    <property type="molecule type" value="Genomic_DNA"/>
</dbReference>
<reference evidence="2" key="1">
    <citation type="journal article" date="2017" name="Science">
        <title>Giant viruses with an expanded complement of translation system components.</title>
        <authorList>
            <person name="Schulz F."/>
            <person name="Yutin N."/>
            <person name="Ivanova N.N."/>
            <person name="Ortega D.R."/>
            <person name="Lee T.K."/>
            <person name="Vierheilig J."/>
            <person name="Daims H."/>
            <person name="Horn M."/>
            <person name="Wagner M."/>
            <person name="Jensen G.J."/>
            <person name="Kyrpides N.C."/>
            <person name="Koonin E.V."/>
            <person name="Woyke T."/>
        </authorList>
    </citation>
    <scope>NUCLEOTIDE SEQUENCE</scope>
    <source>
        <strain evidence="2">KNV1</strain>
    </source>
</reference>
<feature type="coiled-coil region" evidence="1">
    <location>
        <begin position="13"/>
        <end position="47"/>
    </location>
</feature>
<gene>
    <name evidence="2" type="ORF">Klosneuvirus_2_120</name>
</gene>
<evidence type="ECO:0000256" key="1">
    <source>
        <dbReference type="SAM" id="Coils"/>
    </source>
</evidence>
<keyword evidence="1" id="KW-0175">Coiled coil</keyword>